<dbReference type="RefSeq" id="WP_161839675.1">
    <property type="nucleotide sequence ID" value="NZ_CP048000.1"/>
</dbReference>
<protein>
    <submittedName>
        <fullName evidence="2">Alpha-amylase</fullName>
    </submittedName>
</protein>
<dbReference type="SUPFAM" id="SSF51445">
    <property type="entry name" value="(Trans)glycosidases"/>
    <property type="match status" value="1"/>
</dbReference>
<dbReference type="InterPro" id="IPR006047">
    <property type="entry name" value="GH13_cat_dom"/>
</dbReference>
<dbReference type="Gene3D" id="3.20.20.80">
    <property type="entry name" value="Glycosidases"/>
    <property type="match status" value="2"/>
</dbReference>
<gene>
    <name evidence="2" type="ORF">Ana3638_20435</name>
</gene>
<accession>A0A6P1TQU3</accession>
<organism evidence="2 3">
    <name type="scientific">Anaerocolumna sedimenticola</name>
    <dbReference type="NCBI Taxonomy" id="2696063"/>
    <lineage>
        <taxon>Bacteria</taxon>
        <taxon>Bacillati</taxon>
        <taxon>Bacillota</taxon>
        <taxon>Clostridia</taxon>
        <taxon>Lachnospirales</taxon>
        <taxon>Lachnospiraceae</taxon>
        <taxon>Anaerocolumna</taxon>
    </lineage>
</organism>
<dbReference type="SUPFAM" id="SSF51011">
    <property type="entry name" value="Glycosyl hydrolase domain"/>
    <property type="match status" value="1"/>
</dbReference>
<keyword evidence="3" id="KW-1185">Reference proteome</keyword>
<dbReference type="KEGG" id="anr:Ana3638_20435"/>
<dbReference type="GO" id="GO:0005975">
    <property type="term" value="P:carbohydrate metabolic process"/>
    <property type="evidence" value="ECO:0007669"/>
    <property type="project" value="InterPro"/>
</dbReference>
<dbReference type="InterPro" id="IPR013780">
    <property type="entry name" value="Glyco_hydro_b"/>
</dbReference>
<dbReference type="EMBL" id="CP048000">
    <property type="protein sequence ID" value="QHQ62853.1"/>
    <property type="molecule type" value="Genomic_DNA"/>
</dbReference>
<evidence type="ECO:0000259" key="1">
    <source>
        <dbReference type="SMART" id="SM00642"/>
    </source>
</evidence>
<evidence type="ECO:0000313" key="3">
    <source>
        <dbReference type="Proteomes" id="UP000464314"/>
    </source>
</evidence>
<dbReference type="Proteomes" id="UP000464314">
    <property type="component" value="Chromosome"/>
</dbReference>
<dbReference type="InterPro" id="IPR017853">
    <property type="entry name" value="GH"/>
</dbReference>
<proteinExistence type="predicted"/>
<sequence length="454" mass="52219">MNNGTFLGVVDKIPYLKELGVNCIQLMPIYEYNELIGQTGFGGNHKLNYWGYSNENYYFAPKASYCAEPTQAADEVKYMIDSLHNNGIEVIMEMNFVKGLNPGFIQDCLRYWFLEYHIDGFKIPSETVPGILLGTDPILSKVKLLAEGWDLEKIYPKDMIPDLKNLAEYNAGYSADVKRFLRGDEEQVAAVANRMKKNPDKCGIINYITNHDGFTLMDLYSYDMKHNEKNGENNQDGADYNYSWNCGTEGKTKSKKVSNLRRKQVINALLMLFLSQGTPLLLAGDEFGNSQEGNNNAYCQDNEISWLDWNLLEQNNSLFQFVKQLIKLRMEHPILHMEEQLRNMDYISCGLPDISFHGIKAWYPDYKHYSRVLGVMLAGNYVKINRNENDRIFYLGFNMHWENHGFDLPKLPSGKQWYVLYNSNTGGDSMEEQVLTNQRIYEIPARSAAVLISK</sequence>
<name>A0A6P1TQU3_9FIRM</name>
<reference evidence="2 3" key="1">
    <citation type="submission" date="2020-01" db="EMBL/GenBank/DDBJ databases">
        <title>Genome analysis of Anaerocolumna sp. CBA3638.</title>
        <authorList>
            <person name="Kim J."/>
            <person name="Roh S.W."/>
        </authorList>
    </citation>
    <scope>NUCLEOTIDE SEQUENCE [LARGE SCALE GENOMIC DNA]</scope>
    <source>
        <strain evidence="2 3">CBA3638</strain>
    </source>
</reference>
<dbReference type="PANTHER" id="PTHR43002">
    <property type="entry name" value="GLYCOGEN DEBRANCHING ENZYME"/>
    <property type="match status" value="1"/>
</dbReference>
<feature type="domain" description="Glycosyl hydrolase family 13 catalytic" evidence="1">
    <location>
        <begin position="2"/>
        <end position="329"/>
    </location>
</feature>
<evidence type="ECO:0000313" key="2">
    <source>
        <dbReference type="EMBL" id="QHQ62853.1"/>
    </source>
</evidence>
<dbReference type="SMART" id="SM00642">
    <property type="entry name" value="Aamy"/>
    <property type="match status" value="1"/>
</dbReference>
<dbReference type="AlphaFoldDB" id="A0A6P1TQU3"/>
<dbReference type="Pfam" id="PF00128">
    <property type="entry name" value="Alpha-amylase"/>
    <property type="match status" value="1"/>
</dbReference>
<dbReference type="Gene3D" id="2.60.40.1180">
    <property type="entry name" value="Golgi alpha-mannosidase II"/>
    <property type="match status" value="1"/>
</dbReference>